<protein>
    <submittedName>
        <fullName evidence="1">Uncharacterized protein</fullName>
    </submittedName>
</protein>
<dbReference type="Proteomes" id="UP000003875">
    <property type="component" value="Unassembled WGS sequence"/>
</dbReference>
<accession>C0BV29</accession>
<organism evidence="1 2">
    <name type="scientific">Bifidobacterium pseudocatenulatum DSM 20438 = JCM 1200 = LMG 10505</name>
    <dbReference type="NCBI Taxonomy" id="547043"/>
    <lineage>
        <taxon>Bacteria</taxon>
        <taxon>Bacillati</taxon>
        <taxon>Actinomycetota</taxon>
        <taxon>Actinomycetes</taxon>
        <taxon>Bifidobacteriales</taxon>
        <taxon>Bifidobacteriaceae</taxon>
        <taxon>Bifidobacterium</taxon>
    </lineage>
</organism>
<gene>
    <name evidence="1" type="ORF">BIFPSEUDO_04272</name>
</gene>
<dbReference type="EMBL" id="ABXX02000006">
    <property type="protein sequence ID" value="EEG70003.1"/>
    <property type="molecule type" value="Genomic_DNA"/>
</dbReference>
<reference evidence="1 2" key="2">
    <citation type="submission" date="2009-02" db="EMBL/GenBank/DDBJ databases">
        <authorList>
            <person name="Fulton L."/>
            <person name="Clifton S."/>
            <person name="Fulton B."/>
            <person name="Xu J."/>
            <person name="Minx P."/>
            <person name="Pepin K.H."/>
            <person name="Johnson M."/>
            <person name="Bhonagiri V."/>
            <person name="Nash W.E."/>
            <person name="Mardis E.R."/>
            <person name="Wilson R.K."/>
        </authorList>
    </citation>
    <scope>NUCLEOTIDE SEQUENCE [LARGE SCALE GENOMIC DNA]</scope>
    <source>
        <strain evidence="1 2">DSM 20438</strain>
    </source>
</reference>
<comment type="caution">
    <text evidence="1">The sequence shown here is derived from an EMBL/GenBank/DDBJ whole genome shotgun (WGS) entry which is preliminary data.</text>
</comment>
<name>C0BV29_BIFPS</name>
<dbReference type="AlphaFoldDB" id="C0BV29"/>
<evidence type="ECO:0000313" key="1">
    <source>
        <dbReference type="EMBL" id="EEG70003.1"/>
    </source>
</evidence>
<proteinExistence type="predicted"/>
<evidence type="ECO:0000313" key="2">
    <source>
        <dbReference type="Proteomes" id="UP000003875"/>
    </source>
</evidence>
<reference evidence="1 2" key="1">
    <citation type="submission" date="2009-02" db="EMBL/GenBank/DDBJ databases">
        <title>Draft genome sequence of Bifidobacterium pseudocatenulatum (DSM 20438).</title>
        <authorList>
            <person name="Sudarsanam P."/>
            <person name="Ley R."/>
            <person name="Guruge J."/>
            <person name="Turnbaugh P.J."/>
            <person name="Mahowald M."/>
            <person name="Liep D."/>
            <person name="Gordon J."/>
        </authorList>
    </citation>
    <scope>NUCLEOTIDE SEQUENCE [LARGE SCALE GENOMIC DNA]</scope>
    <source>
        <strain evidence="1 2">DSM 20438</strain>
    </source>
</reference>
<sequence>MMMAIVSAIVAQPVFVGHFVGFCMVLSRRIVGITLFFARYKQCR</sequence>